<keyword evidence="9" id="KW-0227">DNA damage</keyword>
<sequence>MASSLVRDNPLLLPLNGDKTVYDGFITVQCFLICLYCFCRLHCCWQLKHLLRGYEHIVKQVNSTLFRVSLQEVCLKSFPERHSIPPPQYYSQLISEMEALGWSKLLFLDPEFQTLRLKAEDSSGRQHILTVKLKSKHPAEAPECSADLPVPLVTTWTPQSTLEQLYSQFLLVLDSLTKFWDMLDEIDSKTWILEPEKPSRSDTMRRIAIGNNVSIKVEVDPRHPEMLPDCCLLGAEHVVSPLRNKLNANMHLWNPDSSVLNNLRDVLEIEFPSPATHEKSSFSMECGICYSYRLEASIPDQVCNDPRCGQPFHQACLYEWLRALPSSRQSFSIVFGDCPYCSKPITVKMAAQKS</sequence>
<keyword evidence="11" id="KW-0833">Ubl conjugation pathway</keyword>
<organism evidence="20 21">
    <name type="scientific">Mola mola</name>
    <name type="common">Ocean sunfish</name>
    <name type="synonym">Tetraodon mola</name>
    <dbReference type="NCBI Taxonomy" id="94237"/>
    <lineage>
        <taxon>Eukaryota</taxon>
        <taxon>Metazoa</taxon>
        <taxon>Chordata</taxon>
        <taxon>Craniata</taxon>
        <taxon>Vertebrata</taxon>
        <taxon>Euteleostomi</taxon>
        <taxon>Actinopterygii</taxon>
        <taxon>Neopterygii</taxon>
        <taxon>Teleostei</taxon>
        <taxon>Neoteleostei</taxon>
        <taxon>Acanthomorphata</taxon>
        <taxon>Eupercaria</taxon>
        <taxon>Tetraodontiformes</taxon>
        <taxon>Molidae</taxon>
        <taxon>Mola</taxon>
    </lineage>
</organism>
<evidence type="ECO:0000256" key="15">
    <source>
        <dbReference type="ARBA" id="ARBA00023242"/>
    </source>
</evidence>
<evidence type="ECO:0000256" key="4">
    <source>
        <dbReference type="ARBA" id="ARBA00004906"/>
    </source>
</evidence>
<keyword evidence="14" id="KW-0234">DNA repair</keyword>
<keyword evidence="21" id="KW-1185">Reference proteome</keyword>
<evidence type="ECO:0000256" key="5">
    <source>
        <dbReference type="ARBA" id="ARBA00012483"/>
    </source>
</evidence>
<dbReference type="FunFam" id="3.10.110.20:FF:000001">
    <property type="entry name" value="E3 ubiquitin-protein ligase FANCL"/>
    <property type="match status" value="1"/>
</dbReference>
<dbReference type="Proteomes" id="UP000261620">
    <property type="component" value="Unplaced"/>
</dbReference>
<evidence type="ECO:0000256" key="16">
    <source>
        <dbReference type="ARBA" id="ARBA00073910"/>
    </source>
</evidence>
<dbReference type="InterPro" id="IPR026848">
    <property type="entry name" value="Fancl"/>
</dbReference>
<dbReference type="Pfam" id="PF18891">
    <property type="entry name" value="FANCL_d3"/>
    <property type="match status" value="1"/>
</dbReference>
<dbReference type="GO" id="GO:0005737">
    <property type="term" value="C:cytoplasm"/>
    <property type="evidence" value="ECO:0007669"/>
    <property type="project" value="UniProtKB-SubCell"/>
</dbReference>
<dbReference type="EC" id="2.3.2.27" evidence="5"/>
<feature type="domain" description="RING-type" evidence="19">
    <location>
        <begin position="286"/>
        <end position="342"/>
    </location>
</feature>
<dbReference type="STRING" id="94237.ENSMMOP00000009726"/>
<dbReference type="Pfam" id="PF18890">
    <property type="entry name" value="FANCL_d2"/>
    <property type="match status" value="1"/>
</dbReference>
<dbReference type="GO" id="GO:0043240">
    <property type="term" value="C:Fanconi anaemia nuclear complex"/>
    <property type="evidence" value="ECO:0007669"/>
    <property type="project" value="InterPro"/>
</dbReference>
<keyword evidence="6" id="KW-0963">Cytoplasm</keyword>
<dbReference type="PANTHER" id="PTHR13206:SF0">
    <property type="entry name" value="E3 UBIQUITIN-PROTEIN LIGASE FANCL"/>
    <property type="match status" value="1"/>
</dbReference>
<evidence type="ECO:0000259" key="19">
    <source>
        <dbReference type="PROSITE" id="PS50089"/>
    </source>
</evidence>
<evidence type="ECO:0000256" key="9">
    <source>
        <dbReference type="ARBA" id="ARBA00022763"/>
    </source>
</evidence>
<dbReference type="GO" id="GO:0008270">
    <property type="term" value="F:zinc ion binding"/>
    <property type="evidence" value="ECO:0007669"/>
    <property type="project" value="UniProtKB-KW"/>
</dbReference>
<keyword evidence="8" id="KW-0479">Metal-binding</keyword>
<evidence type="ECO:0000256" key="2">
    <source>
        <dbReference type="ARBA" id="ARBA00004123"/>
    </source>
</evidence>
<accession>A0A3Q3W145</accession>
<dbReference type="InterPro" id="IPR013083">
    <property type="entry name" value="Znf_RING/FYVE/PHD"/>
</dbReference>
<dbReference type="FunFam" id="3.10.110.10:FF:000081">
    <property type="entry name" value="E3 ubiquitin-protein ligase FANCL"/>
    <property type="match status" value="1"/>
</dbReference>
<protein>
    <recommendedName>
        <fullName evidence="16">E3 ubiquitin-protein ligase FANCL</fullName>
        <ecNumber evidence="5">2.3.2.27</ecNumber>
    </recommendedName>
    <alternativeName>
        <fullName evidence="17">RING-type E3 ubiquitin transferase FANCL</fullName>
    </alternativeName>
</protein>
<keyword evidence="12" id="KW-0862">Zinc</keyword>
<evidence type="ECO:0000256" key="11">
    <source>
        <dbReference type="ARBA" id="ARBA00022786"/>
    </source>
</evidence>
<name>A0A3Q3W145_MOLML</name>
<keyword evidence="15" id="KW-0539">Nucleus</keyword>
<dbReference type="PROSITE" id="PS50089">
    <property type="entry name" value="ZF_RING_2"/>
    <property type="match status" value="1"/>
</dbReference>
<dbReference type="Ensembl" id="ENSMMOT00000009897.1">
    <property type="protein sequence ID" value="ENSMMOP00000009726.1"/>
    <property type="gene ID" value="ENSMMOG00000007529.1"/>
</dbReference>
<comment type="pathway">
    <text evidence="4">Protein modification; protein ubiquitination.</text>
</comment>
<dbReference type="OMA" id="NRPFHAK"/>
<comment type="subcellular location">
    <subcellularLocation>
        <location evidence="3">Cytoplasm</location>
    </subcellularLocation>
    <subcellularLocation>
        <location evidence="2">Nucleus</location>
    </subcellularLocation>
</comment>
<dbReference type="Gene3D" id="3.10.110.20">
    <property type="entry name" value="RWD domain-like"/>
    <property type="match status" value="1"/>
</dbReference>
<dbReference type="InterPro" id="IPR044037">
    <property type="entry name" value="FANCL_d3"/>
</dbReference>
<evidence type="ECO:0000256" key="3">
    <source>
        <dbReference type="ARBA" id="ARBA00004496"/>
    </source>
</evidence>
<evidence type="ECO:0000256" key="14">
    <source>
        <dbReference type="ARBA" id="ARBA00023204"/>
    </source>
</evidence>
<dbReference type="PANTHER" id="PTHR13206">
    <property type="entry name" value="UBIQUITIN LIGASE PROTEIN PHF9 FANCONI ANEMIA GROUP L PROTEIN"/>
    <property type="match status" value="1"/>
</dbReference>
<evidence type="ECO:0000256" key="13">
    <source>
        <dbReference type="ARBA" id="ARBA00022843"/>
    </source>
</evidence>
<evidence type="ECO:0000256" key="6">
    <source>
        <dbReference type="ARBA" id="ARBA00022490"/>
    </source>
</evidence>
<evidence type="ECO:0000256" key="10">
    <source>
        <dbReference type="ARBA" id="ARBA00022771"/>
    </source>
</evidence>
<comment type="catalytic activity">
    <reaction evidence="1">
        <text>S-ubiquitinyl-[E2 ubiquitin-conjugating enzyme]-L-cysteine + [acceptor protein]-L-lysine = [E2 ubiquitin-conjugating enzyme]-L-cysteine + N(6)-ubiquitinyl-[acceptor protein]-L-lysine.</text>
        <dbReference type="EC" id="2.3.2.27"/>
    </reaction>
</comment>
<evidence type="ECO:0000313" key="21">
    <source>
        <dbReference type="Proteomes" id="UP000261620"/>
    </source>
</evidence>
<proteinExistence type="predicted"/>
<evidence type="ECO:0000313" key="20">
    <source>
        <dbReference type="Ensembl" id="ENSMMOP00000009726.1"/>
    </source>
</evidence>
<dbReference type="Gene3D" id="3.10.110.10">
    <property type="entry name" value="Ubiquitin Conjugating Enzyme"/>
    <property type="match status" value="1"/>
</dbReference>
<dbReference type="InterPro" id="IPR026850">
    <property type="entry name" value="FANCL_C"/>
</dbReference>
<dbReference type="InterPro" id="IPR019162">
    <property type="entry name" value="FancL_WD-rpt_cont_dom"/>
</dbReference>
<evidence type="ECO:0000256" key="17">
    <source>
        <dbReference type="ARBA" id="ARBA00080616"/>
    </source>
</evidence>
<dbReference type="InterPro" id="IPR016135">
    <property type="entry name" value="UBQ-conjugating_enzyme/RWD"/>
</dbReference>
<dbReference type="InterPro" id="IPR043003">
    <property type="entry name" value="FANCL_d3_sf"/>
</dbReference>
<keyword evidence="7" id="KW-0808">Transferase</keyword>
<evidence type="ECO:0000256" key="12">
    <source>
        <dbReference type="ARBA" id="ARBA00022833"/>
    </source>
</evidence>
<dbReference type="Gene3D" id="3.30.40.10">
    <property type="entry name" value="Zinc/RING finger domain, C3HC4 (zinc finger)"/>
    <property type="match status" value="1"/>
</dbReference>
<dbReference type="CDD" id="cd23832">
    <property type="entry name" value="DRWD-C_FANCL"/>
    <property type="match status" value="1"/>
</dbReference>
<dbReference type="GO" id="GO:0006513">
    <property type="term" value="P:protein monoubiquitination"/>
    <property type="evidence" value="ECO:0007669"/>
    <property type="project" value="TreeGrafter"/>
</dbReference>
<evidence type="ECO:0000256" key="7">
    <source>
        <dbReference type="ARBA" id="ARBA00022679"/>
    </source>
</evidence>
<dbReference type="Pfam" id="PF09765">
    <property type="entry name" value="FANCL_d1"/>
    <property type="match status" value="1"/>
</dbReference>
<reference evidence="20" key="1">
    <citation type="submission" date="2025-08" db="UniProtKB">
        <authorList>
            <consortium name="Ensembl"/>
        </authorList>
    </citation>
    <scope>IDENTIFICATION</scope>
</reference>
<dbReference type="FunFam" id="3.30.40.10:FF:000221">
    <property type="entry name" value="E3 ubiquitin-protein ligase FANCL isoform X2"/>
    <property type="match status" value="1"/>
</dbReference>
<evidence type="ECO:0000256" key="1">
    <source>
        <dbReference type="ARBA" id="ARBA00000900"/>
    </source>
</evidence>
<dbReference type="InterPro" id="IPR001841">
    <property type="entry name" value="Znf_RING"/>
</dbReference>
<dbReference type="CDD" id="cd16490">
    <property type="entry name" value="RING-CH-C4HC3_FANCL"/>
    <property type="match status" value="1"/>
</dbReference>
<dbReference type="SMART" id="SM01197">
    <property type="entry name" value="FANCL_C"/>
    <property type="match status" value="1"/>
</dbReference>
<evidence type="ECO:0000256" key="18">
    <source>
        <dbReference type="PROSITE-ProRule" id="PRU00175"/>
    </source>
</evidence>
<dbReference type="CDD" id="cd23786">
    <property type="entry name" value="ELF_FANCL"/>
    <property type="match status" value="1"/>
</dbReference>
<reference evidence="20" key="2">
    <citation type="submission" date="2025-09" db="UniProtKB">
        <authorList>
            <consortium name="Ensembl"/>
        </authorList>
    </citation>
    <scope>IDENTIFICATION</scope>
</reference>
<dbReference type="InterPro" id="IPR043898">
    <property type="entry name" value="FANCL_d2"/>
</dbReference>
<dbReference type="AlphaFoldDB" id="A0A3Q3W145"/>
<keyword evidence="10 18" id="KW-0863">Zinc-finger</keyword>
<dbReference type="CDD" id="cd23831">
    <property type="entry name" value="DRWD-N_FANCL"/>
    <property type="match status" value="1"/>
</dbReference>
<dbReference type="GO" id="GO:0036297">
    <property type="term" value="P:interstrand cross-link repair"/>
    <property type="evidence" value="ECO:0007669"/>
    <property type="project" value="InterPro"/>
</dbReference>
<keyword evidence="13" id="KW-0832">Ubl conjugation</keyword>
<dbReference type="Pfam" id="PF11793">
    <property type="entry name" value="FANCL_C"/>
    <property type="match status" value="1"/>
</dbReference>
<dbReference type="GO" id="GO:0061630">
    <property type="term" value="F:ubiquitin protein ligase activity"/>
    <property type="evidence" value="ECO:0007669"/>
    <property type="project" value="UniProtKB-EC"/>
</dbReference>
<evidence type="ECO:0000256" key="8">
    <source>
        <dbReference type="ARBA" id="ARBA00022723"/>
    </source>
</evidence>
<dbReference type="SUPFAM" id="SSF57850">
    <property type="entry name" value="RING/U-box"/>
    <property type="match status" value="1"/>
</dbReference>